<dbReference type="RefSeq" id="XP_040757537.1">
    <property type="nucleotide sequence ID" value="XM_040914818.1"/>
</dbReference>
<protein>
    <submittedName>
        <fullName evidence="1">Uncharacterized protein</fullName>
    </submittedName>
</protein>
<reference evidence="1 2" key="1">
    <citation type="journal article" date="2016" name="Mol. Biol. Evol.">
        <title>Comparative Genomics of Early-Diverging Mushroom-Forming Fungi Provides Insights into the Origins of Lignocellulose Decay Capabilities.</title>
        <authorList>
            <person name="Nagy L.G."/>
            <person name="Riley R."/>
            <person name="Tritt A."/>
            <person name="Adam C."/>
            <person name="Daum C."/>
            <person name="Floudas D."/>
            <person name="Sun H."/>
            <person name="Yadav J.S."/>
            <person name="Pangilinan J."/>
            <person name="Larsson K.H."/>
            <person name="Matsuura K."/>
            <person name="Barry K."/>
            <person name="Labutti K."/>
            <person name="Kuo R."/>
            <person name="Ohm R.A."/>
            <person name="Bhattacharya S.S."/>
            <person name="Shirouzu T."/>
            <person name="Yoshinaga Y."/>
            <person name="Martin F.M."/>
            <person name="Grigoriev I.V."/>
            <person name="Hibbett D.S."/>
        </authorList>
    </citation>
    <scope>NUCLEOTIDE SEQUENCE [LARGE SCALE GENOMIC DNA]</scope>
    <source>
        <strain evidence="1 2">93-53</strain>
    </source>
</reference>
<dbReference type="GeneID" id="63831845"/>
<keyword evidence="2" id="KW-1185">Reference proteome</keyword>
<dbReference type="InParanoid" id="A0A165AWM6"/>
<dbReference type="AlphaFoldDB" id="A0A165AWM6"/>
<gene>
    <name evidence="1" type="ORF">LAESUDRAFT_816843</name>
</gene>
<sequence length="158" mass="17778">MSNTQDSSPVDDLASLFSQLNLGATPSQDPVDQLLARIQARWNTYLEDFTELDHEVGSGTKFLEAAFRRVESSDLPRDRIPLKLRTALFKDGGEDEPWQRLQPLPDDQLDSLMAGKDIAKFLQFACALERPPAAIETMYVNSIPHCWPDTYVTIVVIL</sequence>
<name>A0A165AWM6_9APHY</name>
<evidence type="ECO:0000313" key="1">
    <source>
        <dbReference type="EMBL" id="KZS99796.1"/>
    </source>
</evidence>
<dbReference type="Proteomes" id="UP000076871">
    <property type="component" value="Unassembled WGS sequence"/>
</dbReference>
<dbReference type="EMBL" id="KV427715">
    <property type="protein sequence ID" value="KZS99796.1"/>
    <property type="molecule type" value="Genomic_DNA"/>
</dbReference>
<evidence type="ECO:0000313" key="2">
    <source>
        <dbReference type="Proteomes" id="UP000076871"/>
    </source>
</evidence>
<organism evidence="1 2">
    <name type="scientific">Laetiporus sulphureus 93-53</name>
    <dbReference type="NCBI Taxonomy" id="1314785"/>
    <lineage>
        <taxon>Eukaryota</taxon>
        <taxon>Fungi</taxon>
        <taxon>Dikarya</taxon>
        <taxon>Basidiomycota</taxon>
        <taxon>Agaricomycotina</taxon>
        <taxon>Agaricomycetes</taxon>
        <taxon>Polyporales</taxon>
        <taxon>Laetiporus</taxon>
    </lineage>
</organism>
<proteinExistence type="predicted"/>
<accession>A0A165AWM6</accession>